<dbReference type="InterPro" id="IPR014729">
    <property type="entry name" value="Rossmann-like_a/b/a_fold"/>
</dbReference>
<feature type="binding site" evidence="10">
    <location>
        <position position="102"/>
    </location>
    <ligand>
        <name>L-glutamine</name>
        <dbReference type="ChEBI" id="CHEBI:58359"/>
    </ligand>
</feature>
<dbReference type="CDD" id="cd01991">
    <property type="entry name" value="Asn_synthase_B_C"/>
    <property type="match status" value="1"/>
</dbReference>
<dbReference type="Proteomes" id="UP000181980">
    <property type="component" value="Unassembled WGS sequence"/>
</dbReference>
<dbReference type="InterPro" id="IPR029055">
    <property type="entry name" value="Ntn_hydrolases_N"/>
</dbReference>
<keyword evidence="5 10" id="KW-0067">ATP-binding</keyword>
<feature type="domain" description="Glutamine amidotransferase type-2" evidence="12">
    <location>
        <begin position="2"/>
        <end position="214"/>
    </location>
</feature>
<feature type="binding site" evidence="10">
    <location>
        <position position="291"/>
    </location>
    <ligand>
        <name>ATP</name>
        <dbReference type="ChEBI" id="CHEBI:30616"/>
    </ligand>
</feature>
<dbReference type="Pfam" id="PF00733">
    <property type="entry name" value="Asn_synthase"/>
    <property type="match status" value="1"/>
</dbReference>
<dbReference type="Gene3D" id="3.60.20.10">
    <property type="entry name" value="Glutamine Phosphoribosylpyrophosphate, subunit 1, domain 1"/>
    <property type="match status" value="1"/>
</dbReference>
<comment type="catalytic activity">
    <reaction evidence="8">
        <text>L-aspartate + L-glutamine + ATP + H2O = L-asparagine + L-glutamate + AMP + diphosphate + H(+)</text>
        <dbReference type="Rhea" id="RHEA:12228"/>
        <dbReference type="ChEBI" id="CHEBI:15377"/>
        <dbReference type="ChEBI" id="CHEBI:15378"/>
        <dbReference type="ChEBI" id="CHEBI:29985"/>
        <dbReference type="ChEBI" id="CHEBI:29991"/>
        <dbReference type="ChEBI" id="CHEBI:30616"/>
        <dbReference type="ChEBI" id="CHEBI:33019"/>
        <dbReference type="ChEBI" id="CHEBI:58048"/>
        <dbReference type="ChEBI" id="CHEBI:58359"/>
        <dbReference type="ChEBI" id="CHEBI:456215"/>
        <dbReference type="EC" id="6.3.5.4"/>
    </reaction>
</comment>
<keyword evidence="9" id="KW-0028">Amino-acid biosynthesis</keyword>
<keyword evidence="4 10" id="KW-0547">Nucleotide-binding</keyword>
<sequence length="617" mass="69356">MCGITGWIAYDDDLRRRRSTVEAMTATMACRGPDAAGIWLDRAAALGHRRLAVIDLPGGIQPMTLETPTGRLVIVYSGEIYNFIELKRGLMQRGHRFATNSDTEVVLHGYLEWGEYLPDHLNGMFAFAIWDERRSHLVLVRDRAGIKPLFYHRTNDGVIFGSEPKAILANPRSKSVIDAEGFYNLFLDTQSPDRSPWRGIDRVPPGTMITVAASGVRTRTYWRLRSNPHGDDLQTTVHTVRELMTDIVRRQLVADVPQCVLLSGGLDSSAISGLAASHLDKRSVRVRTFSVDPGGQARDSSHRRPDVLEDAHYARQVAERIGSAHTNVIVDARHVADPNVRRAVIRARDAPSLGEMDASLYLLFKSIREESVVALSGESSDELFGGYTWFHDESASIENAFPWSALTQLPIYSPGSVLSMFRPEIARTLDVQTRTGDQLAVALSGVEHLEGSSSLDRRMRVISFLALNRHMQMLLDRKDRLSMAVGLEVRVPYCDHRLVEYAYNIPWSIKIFDGREKSVLRHAVTDLLPTSVVERKKSGYPGTRDLAYATELQRQARDVLSEQGHPVFDLVDPAWLHTATEEDPAKTRRNLSGEINMALDLYHWLEIYRPELRIDSN</sequence>
<comment type="similarity">
    <text evidence="2">Belongs to the asparagine synthetase family.</text>
</comment>
<dbReference type="SUPFAM" id="SSF52402">
    <property type="entry name" value="Adenine nucleotide alpha hydrolases-like"/>
    <property type="match status" value="1"/>
</dbReference>
<dbReference type="EMBL" id="FNUC01000003">
    <property type="protein sequence ID" value="SEE56474.1"/>
    <property type="molecule type" value="Genomic_DNA"/>
</dbReference>
<dbReference type="PANTHER" id="PTHR43284">
    <property type="entry name" value="ASPARAGINE SYNTHETASE (GLUTAMINE-HYDROLYZING)"/>
    <property type="match status" value="1"/>
</dbReference>
<evidence type="ECO:0000256" key="1">
    <source>
        <dbReference type="ARBA" id="ARBA00005187"/>
    </source>
</evidence>
<dbReference type="Pfam" id="PF13537">
    <property type="entry name" value="GATase_7"/>
    <property type="match status" value="1"/>
</dbReference>
<dbReference type="EC" id="6.3.5.4" evidence="3"/>
<evidence type="ECO:0000256" key="11">
    <source>
        <dbReference type="PIRSR" id="PIRSR001589-3"/>
    </source>
</evidence>
<dbReference type="CDD" id="cd00712">
    <property type="entry name" value="AsnB"/>
    <property type="match status" value="1"/>
</dbReference>
<dbReference type="GO" id="GO:0006529">
    <property type="term" value="P:asparagine biosynthetic process"/>
    <property type="evidence" value="ECO:0007669"/>
    <property type="project" value="UniProtKB-KW"/>
</dbReference>
<reference evidence="14" key="1">
    <citation type="submission" date="2016-10" db="EMBL/GenBank/DDBJ databases">
        <authorList>
            <person name="Varghese N."/>
            <person name="Submissions S."/>
        </authorList>
    </citation>
    <scope>NUCLEOTIDE SEQUENCE [LARGE SCALE GENOMIC DNA]</scope>
    <source>
        <strain evidence="14">DSM 45237</strain>
    </source>
</reference>
<dbReference type="RefSeq" id="WP_069110890.1">
    <property type="nucleotide sequence ID" value="NZ_FNUC01000003.1"/>
</dbReference>
<dbReference type="GO" id="GO:0005829">
    <property type="term" value="C:cytosol"/>
    <property type="evidence" value="ECO:0007669"/>
    <property type="project" value="TreeGrafter"/>
</dbReference>
<dbReference type="InterPro" id="IPR001962">
    <property type="entry name" value="Asn_synthase"/>
</dbReference>
<feature type="binding site" evidence="10">
    <location>
        <begin position="376"/>
        <end position="377"/>
    </location>
    <ligand>
        <name>ATP</name>
        <dbReference type="ChEBI" id="CHEBI:30616"/>
    </ligand>
</feature>
<keyword evidence="7 9" id="KW-0315">Glutamine amidotransferase</keyword>
<gene>
    <name evidence="13" type="ORF">SAMN04488561_1760</name>
</gene>
<dbReference type="InterPro" id="IPR033738">
    <property type="entry name" value="AsnB_N"/>
</dbReference>
<evidence type="ECO:0000256" key="8">
    <source>
        <dbReference type="ARBA" id="ARBA00048741"/>
    </source>
</evidence>
<dbReference type="PROSITE" id="PS51278">
    <property type="entry name" value="GATASE_TYPE_2"/>
    <property type="match status" value="1"/>
</dbReference>
<dbReference type="InterPro" id="IPR051786">
    <property type="entry name" value="ASN_synthetase/amidase"/>
</dbReference>
<dbReference type="SUPFAM" id="SSF56235">
    <property type="entry name" value="N-terminal nucleophile aminohydrolases (Ntn hydrolases)"/>
    <property type="match status" value="1"/>
</dbReference>
<evidence type="ECO:0000313" key="14">
    <source>
        <dbReference type="Proteomes" id="UP000181980"/>
    </source>
</evidence>
<dbReference type="InterPro" id="IPR006426">
    <property type="entry name" value="Asn_synth_AEB"/>
</dbReference>
<dbReference type="PANTHER" id="PTHR43284:SF1">
    <property type="entry name" value="ASPARAGINE SYNTHETASE"/>
    <property type="match status" value="1"/>
</dbReference>
<dbReference type="GO" id="GO:0005524">
    <property type="term" value="F:ATP binding"/>
    <property type="evidence" value="ECO:0007669"/>
    <property type="project" value="UniProtKB-KW"/>
</dbReference>
<dbReference type="GO" id="GO:0004066">
    <property type="term" value="F:asparagine synthase (glutamine-hydrolyzing) activity"/>
    <property type="evidence" value="ECO:0007669"/>
    <property type="project" value="UniProtKB-EC"/>
</dbReference>
<evidence type="ECO:0000313" key="13">
    <source>
        <dbReference type="EMBL" id="SEE56474.1"/>
    </source>
</evidence>
<dbReference type="STRING" id="561176.SAMN04488561_1760"/>
<proteinExistence type="inferred from homology"/>
<keyword evidence="6 9" id="KW-0061">Asparagine biosynthesis</keyword>
<evidence type="ECO:0000256" key="4">
    <source>
        <dbReference type="ARBA" id="ARBA00022741"/>
    </source>
</evidence>
<evidence type="ECO:0000259" key="12">
    <source>
        <dbReference type="PROSITE" id="PS51278"/>
    </source>
</evidence>
<feature type="binding site" evidence="10">
    <location>
        <position position="261"/>
    </location>
    <ligand>
        <name>ATP</name>
        <dbReference type="ChEBI" id="CHEBI:30616"/>
    </ligand>
</feature>
<dbReference type="Gene3D" id="3.40.50.620">
    <property type="entry name" value="HUPs"/>
    <property type="match status" value="1"/>
</dbReference>
<evidence type="ECO:0000256" key="2">
    <source>
        <dbReference type="ARBA" id="ARBA00005752"/>
    </source>
</evidence>
<comment type="pathway">
    <text evidence="1">Amino-acid biosynthesis; L-asparagine biosynthesis; L-asparagine from L-aspartate (L-Gln route): step 1/1.</text>
</comment>
<evidence type="ECO:0000256" key="10">
    <source>
        <dbReference type="PIRSR" id="PIRSR001589-2"/>
    </source>
</evidence>
<dbReference type="AlphaFoldDB" id="A0A1H5JVL7"/>
<keyword evidence="14" id="KW-1185">Reference proteome</keyword>
<dbReference type="NCBIfam" id="TIGR01536">
    <property type="entry name" value="asn_synth_AEB"/>
    <property type="match status" value="1"/>
</dbReference>
<evidence type="ECO:0000256" key="5">
    <source>
        <dbReference type="ARBA" id="ARBA00022840"/>
    </source>
</evidence>
<name>A0A1H5JVL7_9ACTN</name>
<evidence type="ECO:0000256" key="6">
    <source>
        <dbReference type="ARBA" id="ARBA00022888"/>
    </source>
</evidence>
<dbReference type="PIRSF" id="PIRSF001589">
    <property type="entry name" value="Asn_synthetase_glu-h"/>
    <property type="match status" value="1"/>
</dbReference>
<accession>A0A1H5JVL7</accession>
<feature type="active site" description="For GATase activity" evidence="9">
    <location>
        <position position="2"/>
    </location>
</feature>
<evidence type="ECO:0000256" key="3">
    <source>
        <dbReference type="ARBA" id="ARBA00012737"/>
    </source>
</evidence>
<evidence type="ECO:0000256" key="7">
    <source>
        <dbReference type="ARBA" id="ARBA00022962"/>
    </source>
</evidence>
<protein>
    <recommendedName>
        <fullName evidence="3">asparagine synthase (glutamine-hydrolyzing)</fullName>
        <ecNumber evidence="3">6.3.5.4</ecNumber>
    </recommendedName>
</protein>
<evidence type="ECO:0000256" key="9">
    <source>
        <dbReference type="PIRSR" id="PIRSR001589-1"/>
    </source>
</evidence>
<organism evidence="13 14">
    <name type="scientific">Jiangella alba</name>
    <dbReference type="NCBI Taxonomy" id="561176"/>
    <lineage>
        <taxon>Bacteria</taxon>
        <taxon>Bacillati</taxon>
        <taxon>Actinomycetota</taxon>
        <taxon>Actinomycetes</taxon>
        <taxon>Jiangellales</taxon>
        <taxon>Jiangellaceae</taxon>
        <taxon>Jiangella</taxon>
    </lineage>
</organism>
<dbReference type="InterPro" id="IPR017932">
    <property type="entry name" value="GATase_2_dom"/>
</dbReference>
<dbReference type="OrthoDB" id="9763290at2"/>
<feature type="site" description="Important for beta-aspartyl-AMP intermediate formation" evidence="11">
    <location>
        <position position="378"/>
    </location>
</feature>